<evidence type="ECO:0000313" key="1">
    <source>
        <dbReference type="EMBL" id="KAK9091270.1"/>
    </source>
</evidence>
<dbReference type="Proteomes" id="UP001417504">
    <property type="component" value="Unassembled WGS sequence"/>
</dbReference>
<protein>
    <submittedName>
        <fullName evidence="1">Uncharacterized protein</fullName>
    </submittedName>
</protein>
<reference evidence="1 2" key="1">
    <citation type="submission" date="2024-01" db="EMBL/GenBank/DDBJ databases">
        <title>Genome assemblies of Stephania.</title>
        <authorList>
            <person name="Yang L."/>
        </authorList>
    </citation>
    <scope>NUCLEOTIDE SEQUENCE [LARGE SCALE GENOMIC DNA]</scope>
    <source>
        <strain evidence="1">QJT</strain>
        <tissue evidence="1">Leaf</tissue>
    </source>
</reference>
<organism evidence="1 2">
    <name type="scientific">Stephania japonica</name>
    <dbReference type="NCBI Taxonomy" id="461633"/>
    <lineage>
        <taxon>Eukaryota</taxon>
        <taxon>Viridiplantae</taxon>
        <taxon>Streptophyta</taxon>
        <taxon>Embryophyta</taxon>
        <taxon>Tracheophyta</taxon>
        <taxon>Spermatophyta</taxon>
        <taxon>Magnoliopsida</taxon>
        <taxon>Ranunculales</taxon>
        <taxon>Menispermaceae</taxon>
        <taxon>Menispermoideae</taxon>
        <taxon>Cissampelideae</taxon>
        <taxon>Stephania</taxon>
    </lineage>
</organism>
<name>A0AAP0EDE6_9MAGN</name>
<gene>
    <name evidence="1" type="ORF">Sjap_024447</name>
</gene>
<accession>A0AAP0EDE6</accession>
<dbReference type="AlphaFoldDB" id="A0AAP0EDE6"/>
<comment type="caution">
    <text evidence="1">The sequence shown here is derived from an EMBL/GenBank/DDBJ whole genome shotgun (WGS) entry which is preliminary data.</text>
</comment>
<dbReference type="EMBL" id="JBBNAE010000010">
    <property type="protein sequence ID" value="KAK9091270.1"/>
    <property type="molecule type" value="Genomic_DNA"/>
</dbReference>
<sequence length="88" mass="10019">MFFAFPMSAWISNTAATATKRERVCGVRVGERWNQWRKGRLEMMEKGRGGESGGGGAVVRAMAVTTHWRWRAEDCELMAMDVKKMDFT</sequence>
<evidence type="ECO:0000313" key="2">
    <source>
        <dbReference type="Proteomes" id="UP001417504"/>
    </source>
</evidence>
<keyword evidence="2" id="KW-1185">Reference proteome</keyword>
<proteinExistence type="predicted"/>